<dbReference type="EMBL" id="PNRE01000036">
    <property type="protein sequence ID" value="PMR70083.1"/>
    <property type="molecule type" value="Genomic_DNA"/>
</dbReference>
<organism evidence="1 2">
    <name type="scientific">Halomonas heilongjiangensis</name>
    <dbReference type="NCBI Taxonomy" id="1387883"/>
    <lineage>
        <taxon>Bacteria</taxon>
        <taxon>Pseudomonadati</taxon>
        <taxon>Pseudomonadota</taxon>
        <taxon>Gammaproteobacteria</taxon>
        <taxon>Oceanospirillales</taxon>
        <taxon>Halomonadaceae</taxon>
        <taxon>Halomonas</taxon>
    </lineage>
</organism>
<keyword evidence="2" id="KW-1185">Reference proteome</keyword>
<reference evidence="1 2" key="1">
    <citation type="submission" date="2018-01" db="EMBL/GenBank/DDBJ databases">
        <title>Halomonas endophytica sp. nov., isolated from storage liquid in the stems of Populus euphratica.</title>
        <authorList>
            <person name="Chen C."/>
        </authorList>
    </citation>
    <scope>NUCLEOTIDE SEQUENCE [LARGE SCALE GENOMIC DNA]</scope>
    <source>
        <strain evidence="1 2">DSM 26881</strain>
    </source>
</reference>
<name>A0A2N7TPG5_9GAMM</name>
<comment type="caution">
    <text evidence="1">The sequence shown here is derived from an EMBL/GenBank/DDBJ whole genome shotgun (WGS) entry which is preliminary data.</text>
</comment>
<protein>
    <submittedName>
        <fullName evidence="1">Uncharacterized protein</fullName>
    </submittedName>
</protein>
<proteinExistence type="predicted"/>
<dbReference type="Proteomes" id="UP000235346">
    <property type="component" value="Unassembled WGS sequence"/>
</dbReference>
<dbReference type="OrthoDB" id="8482126at2"/>
<gene>
    <name evidence="1" type="ORF">C1H66_08310</name>
</gene>
<accession>A0A2N7TPG5</accession>
<sequence>MLHRSCLRGDMENRIKGLQWLFADRTSCHDWRRSRFTDLVAYHTAHRRASHGADSGAAGEY</sequence>
<evidence type="ECO:0000313" key="1">
    <source>
        <dbReference type="EMBL" id="PMR70083.1"/>
    </source>
</evidence>
<dbReference type="AlphaFoldDB" id="A0A2N7TPG5"/>
<evidence type="ECO:0000313" key="2">
    <source>
        <dbReference type="Proteomes" id="UP000235346"/>
    </source>
</evidence>
<dbReference type="RefSeq" id="WP_102627423.1">
    <property type="nucleotide sequence ID" value="NZ_PDOH01000001.1"/>
</dbReference>